<accession>A0A8H3VSI1</accession>
<organism evidence="2 3">
    <name type="scientific">Colletotrichum asianum</name>
    <dbReference type="NCBI Taxonomy" id="702518"/>
    <lineage>
        <taxon>Eukaryota</taxon>
        <taxon>Fungi</taxon>
        <taxon>Dikarya</taxon>
        <taxon>Ascomycota</taxon>
        <taxon>Pezizomycotina</taxon>
        <taxon>Sordariomycetes</taxon>
        <taxon>Hypocreomycetidae</taxon>
        <taxon>Glomerellales</taxon>
        <taxon>Glomerellaceae</taxon>
        <taxon>Colletotrichum</taxon>
        <taxon>Colletotrichum gloeosporioides species complex</taxon>
    </lineage>
</organism>
<evidence type="ECO:0008006" key="4">
    <source>
        <dbReference type="Google" id="ProtNLM"/>
    </source>
</evidence>
<sequence length="760" mass="84197">MDLRACLDALQSLVQHEDERICTLWTDFRRAWFEEDPSGHHLAFFLFAHDNVLGSIVEAYSCIEHSDAYASLASSPDNVQSRLNSTARFFYTTPHVLLEALGLDACSSRSSLEHIQTAQRQNSHLHLDDLIRAILSCVQRPKVIIKTLIRDAVKDLVPPATLTNSKARLRNKQKPSKDAGAAQGTDEIPKEQDISLLTNTKTDLHKIEPTEAECGPKDKGEIRLDKLSPLPKERAATPERYSPDLGLAGSPESPAWADSSCFPDQGSVHHSSDYSALEHSSPVITADTDARSASLFAATALAPSLFEDSYALEIDTPEPHEVPPIATTDESLETNRTRDVEVMANSDVHDDAAAAQSDKRQQPHDEEIAAAAAIRHACRIRVTTESLVEGLATLREHEWLNDTIVNVMLHRGVGSKMGLIDSLTLATAGHQRSERCRERLAPLLFAENVMMPSCDNSHWRLFVYNRPTHTISELDSLELRNNIAEEQVIPTLSWLYGEAWRPDVQVKKANAARQENGNNYGVFVIAFGTSLANTGSVPSRVNAPAWRRHLHQALLTSSDASVPVDMCASFSSTLPPAGADASTRATYRRAVGKKLRDMMSEIKANERRKTERHHERLASVLRARVELLGAIDGLIQLHATHQAALEQWLRYRQYLDTVGQVEEAFTEANRMAQRAIDLLKAAIPGQHSTTSGITVGIAAGAVELHKNNSSSMIRTLKRLDNDSASTCYPGLLYLIHLAASLCRCRYKEFRDAKKAFEEYE</sequence>
<dbReference type="EMBL" id="WOWK01000191">
    <property type="protein sequence ID" value="KAF0315661.1"/>
    <property type="molecule type" value="Genomic_DNA"/>
</dbReference>
<protein>
    <recommendedName>
        <fullName evidence="4">Ubiquitin-like protease family profile domain-containing protein</fullName>
    </recommendedName>
</protein>
<dbReference type="AlphaFoldDB" id="A0A8H3VSI1"/>
<gene>
    <name evidence="2" type="ORF">GQ607_017098</name>
</gene>
<feature type="compositionally biased region" description="Basic and acidic residues" evidence="1">
    <location>
        <begin position="202"/>
        <end position="237"/>
    </location>
</feature>
<name>A0A8H3VSI1_9PEZI</name>
<dbReference type="InterPro" id="IPR038765">
    <property type="entry name" value="Papain-like_cys_pep_sf"/>
</dbReference>
<comment type="caution">
    <text evidence="2">The sequence shown here is derived from an EMBL/GenBank/DDBJ whole genome shotgun (WGS) entry which is preliminary data.</text>
</comment>
<evidence type="ECO:0000313" key="2">
    <source>
        <dbReference type="EMBL" id="KAF0315661.1"/>
    </source>
</evidence>
<dbReference type="OrthoDB" id="1939479at2759"/>
<reference evidence="2 3" key="1">
    <citation type="submission" date="2019-12" db="EMBL/GenBank/DDBJ databases">
        <title>A genome sequence resource for the geographically widespread anthracnose pathogen Colletotrichum asianum.</title>
        <authorList>
            <person name="Meng Y."/>
        </authorList>
    </citation>
    <scope>NUCLEOTIDE SEQUENCE [LARGE SCALE GENOMIC DNA]</scope>
    <source>
        <strain evidence="2 3">ICMP 18580</strain>
    </source>
</reference>
<proteinExistence type="predicted"/>
<evidence type="ECO:0000256" key="1">
    <source>
        <dbReference type="SAM" id="MobiDB-lite"/>
    </source>
</evidence>
<dbReference type="SUPFAM" id="SSF54001">
    <property type="entry name" value="Cysteine proteinases"/>
    <property type="match status" value="1"/>
</dbReference>
<dbReference type="Gene3D" id="3.40.395.10">
    <property type="entry name" value="Adenoviral Proteinase, Chain A"/>
    <property type="match status" value="1"/>
</dbReference>
<feature type="region of interest" description="Disordered" evidence="1">
    <location>
        <begin position="164"/>
        <end position="274"/>
    </location>
</feature>
<dbReference type="Proteomes" id="UP000434172">
    <property type="component" value="Unassembled WGS sequence"/>
</dbReference>
<keyword evidence="3" id="KW-1185">Reference proteome</keyword>
<evidence type="ECO:0000313" key="3">
    <source>
        <dbReference type="Proteomes" id="UP000434172"/>
    </source>
</evidence>